<dbReference type="InterPro" id="IPR036086">
    <property type="entry name" value="ParB/Sulfiredoxin_sf"/>
</dbReference>
<reference evidence="2" key="2">
    <citation type="submission" date="2023-02" db="EMBL/GenBank/DDBJ databases">
        <authorList>
            <person name="Rayyan A."/>
            <person name="Meyer T."/>
            <person name="Kyndt J.A."/>
        </authorList>
    </citation>
    <scope>NUCLEOTIDE SEQUENCE</scope>
    <source>
        <strain evidence="2">DSM 9987</strain>
    </source>
</reference>
<gene>
    <name evidence="2" type="ORF">PQJ73_03770</name>
</gene>
<evidence type="ECO:0000313" key="2">
    <source>
        <dbReference type="EMBL" id="MDC7784792.1"/>
    </source>
</evidence>
<dbReference type="Proteomes" id="UP001165652">
    <property type="component" value="Unassembled WGS sequence"/>
</dbReference>
<proteinExistence type="predicted"/>
<name>A0ABT5J5S6_RHOTP</name>
<feature type="domain" description="ParB-like N-terminal" evidence="1">
    <location>
        <begin position="13"/>
        <end position="104"/>
    </location>
</feature>
<dbReference type="SUPFAM" id="SSF110849">
    <property type="entry name" value="ParB/Sulfiredoxin"/>
    <property type="match status" value="1"/>
</dbReference>
<comment type="caution">
    <text evidence="2">The sequence shown here is derived from an EMBL/GenBank/DDBJ whole genome shotgun (WGS) entry which is preliminary data.</text>
</comment>
<dbReference type="EMBL" id="JAQQLI010000003">
    <property type="protein sequence ID" value="MDC7784792.1"/>
    <property type="molecule type" value="Genomic_DNA"/>
</dbReference>
<reference evidence="2" key="1">
    <citation type="journal article" date="2023" name="Microbiol Resour">
        <title>Genome Sequences of Rhodoplanes serenus and Two Thermotolerant Strains, Rhodoplanes tepidamans and 'Rhodoplanes cryptolactis,' Further Refine the Genus.</title>
        <authorList>
            <person name="Rayyan A.A."/>
            <person name="Kyndt J.A."/>
        </authorList>
    </citation>
    <scope>NUCLEOTIDE SEQUENCE</scope>
    <source>
        <strain evidence="2">DSM 9987</strain>
    </source>
</reference>
<sequence>MTNFPNDPISKIEWRDAASLDANDYNPNVVFTPELRLLERSLLVTGWVQPILITPAGQIIDGFHRAMLSRESTALRARYGGLVPCAVLDVPRHKAMLLTVRMNRAKGTHVAVRMSAIVRELIDVHHCDPQEVAIEIGATRDEIDLLYQDGVFKKKNIADYRYSFAWYPAETTAR</sequence>
<evidence type="ECO:0000259" key="1">
    <source>
        <dbReference type="SMART" id="SM00470"/>
    </source>
</evidence>
<evidence type="ECO:0000313" key="3">
    <source>
        <dbReference type="Proteomes" id="UP001165652"/>
    </source>
</evidence>
<protein>
    <submittedName>
        <fullName evidence="2">ParB N-terminal domain-containing protein</fullName>
    </submittedName>
</protein>
<accession>A0ABT5J5S6</accession>
<keyword evidence="3" id="KW-1185">Reference proteome</keyword>
<dbReference type="SMART" id="SM00470">
    <property type="entry name" value="ParB"/>
    <property type="match status" value="1"/>
</dbReference>
<dbReference type="RefSeq" id="WP_272775638.1">
    <property type="nucleotide sequence ID" value="NZ_JAQQLI010000003.1"/>
</dbReference>
<dbReference type="InterPro" id="IPR003115">
    <property type="entry name" value="ParB_N"/>
</dbReference>
<organism evidence="2 3">
    <name type="scientific">Rhodoplanes tepidamans</name>
    <name type="common">Rhodoplanes cryptolactis</name>
    <dbReference type="NCBI Taxonomy" id="200616"/>
    <lineage>
        <taxon>Bacteria</taxon>
        <taxon>Pseudomonadati</taxon>
        <taxon>Pseudomonadota</taxon>
        <taxon>Alphaproteobacteria</taxon>
        <taxon>Hyphomicrobiales</taxon>
        <taxon>Nitrobacteraceae</taxon>
        <taxon>Rhodoplanes</taxon>
    </lineage>
</organism>